<feature type="domain" description="Peptidoglycan binding-like" evidence="2">
    <location>
        <begin position="35"/>
        <end position="91"/>
    </location>
</feature>
<dbReference type="EMBL" id="CP009517">
    <property type="protein sequence ID" value="AKB83138.1"/>
    <property type="molecule type" value="Genomic_DNA"/>
</dbReference>
<reference evidence="3" key="1">
    <citation type="submission" date="2014-07" db="EMBL/GenBank/DDBJ databases">
        <title>Methanogenic archaea and the global carbon cycle.</title>
        <authorList>
            <person name="Henriksen J.R."/>
            <person name="Luke J."/>
            <person name="Reinhart S."/>
            <person name="Benedict M.N."/>
            <person name="Youngblut N.D."/>
            <person name="Metcalf M.E."/>
            <person name="Whitaker R.J."/>
            <person name="Metcalf W.W."/>
        </authorList>
    </citation>
    <scope>NUCLEOTIDE SEQUENCE [LARGE SCALE GENOMIC DNA]</scope>
    <source>
        <strain evidence="3">3</strain>
    </source>
</reference>
<proteinExistence type="predicted"/>
<dbReference type="AlphaFoldDB" id="A0A0E3SNY1"/>
<dbReference type="Proteomes" id="UP000033066">
    <property type="component" value="Chromosome"/>
</dbReference>
<dbReference type="InterPro" id="IPR036365">
    <property type="entry name" value="PGBD-like_sf"/>
</dbReference>
<organism evidence="3 4">
    <name type="scientific">Methanosarcina barkeri 3</name>
    <dbReference type="NCBI Taxonomy" id="1434107"/>
    <lineage>
        <taxon>Archaea</taxon>
        <taxon>Methanobacteriati</taxon>
        <taxon>Methanobacteriota</taxon>
        <taxon>Stenosarchaea group</taxon>
        <taxon>Methanomicrobia</taxon>
        <taxon>Methanosarcinales</taxon>
        <taxon>Methanosarcinaceae</taxon>
        <taxon>Methanosarcina</taxon>
    </lineage>
</organism>
<dbReference type="KEGG" id="mbak:MSBR3_2560"/>
<dbReference type="InterPro" id="IPR036366">
    <property type="entry name" value="PGBDSf"/>
</dbReference>
<dbReference type="SUPFAM" id="SSF47090">
    <property type="entry name" value="PGBD-like"/>
    <property type="match status" value="1"/>
</dbReference>
<evidence type="ECO:0000256" key="1">
    <source>
        <dbReference type="SAM" id="MobiDB-lite"/>
    </source>
</evidence>
<evidence type="ECO:0000259" key="2">
    <source>
        <dbReference type="Pfam" id="PF01471"/>
    </source>
</evidence>
<sequence>MTIGDGHDLRSSRFAGDEVLEGCYDKERVLQRGDSGSAVRKIQQALIVLGFPVPEVGANGIFSGETELAVRSYQEARGLKVDGIVGSVTIGSLDEEFFTGTQKPSVSPVTEPQVSEVPTPLFPESPVRSPRASPVGPVRAPEVQPVSAPKAPRVEVPAVKIPQPPTAPIAEPPILTTQAVPLEQTPVHVRRPITPPLTRLPPTVDSKGRKFHTAGTLSGSDSSFEAEAGKSVRLELNNLNVKESNVMVKTNTGEAKESVLLPDTLVNFEFTAIEEPFIWRFYIENDNEDSLIEWRLYSNWVPGKSE</sequence>
<dbReference type="STRING" id="1434107.MSBR3_2560"/>
<dbReference type="RefSeq" id="WP_048108819.1">
    <property type="nucleotide sequence ID" value="NZ_CP009517.1"/>
</dbReference>
<feature type="compositionally biased region" description="Polar residues" evidence="1">
    <location>
        <begin position="101"/>
        <end position="113"/>
    </location>
</feature>
<name>A0A0E3SNY1_METBA</name>
<evidence type="ECO:0000313" key="3">
    <source>
        <dbReference type="EMBL" id="AKB83138.1"/>
    </source>
</evidence>
<evidence type="ECO:0000313" key="4">
    <source>
        <dbReference type="Proteomes" id="UP000033066"/>
    </source>
</evidence>
<accession>A0A0E3SNY1</accession>
<protein>
    <recommendedName>
        <fullName evidence="2">Peptidoglycan binding-like domain-containing protein</fullName>
    </recommendedName>
</protein>
<dbReference type="InterPro" id="IPR002477">
    <property type="entry name" value="Peptidoglycan-bd-like"/>
</dbReference>
<gene>
    <name evidence="3" type="ORF">MSBR3_2560</name>
</gene>
<dbReference type="Gene3D" id="1.10.101.10">
    <property type="entry name" value="PGBD-like superfamily/PGBD"/>
    <property type="match status" value="1"/>
</dbReference>
<dbReference type="HOGENOM" id="CLU_843618_0_0_2"/>
<dbReference type="GeneID" id="24790174"/>
<keyword evidence="4" id="KW-1185">Reference proteome</keyword>
<dbReference type="OrthoDB" id="77526at2157"/>
<dbReference type="PATRIC" id="fig|1434107.4.peg.3250"/>
<feature type="region of interest" description="Disordered" evidence="1">
    <location>
        <begin position="101"/>
        <end position="146"/>
    </location>
</feature>
<dbReference type="Pfam" id="PF01471">
    <property type="entry name" value="PG_binding_1"/>
    <property type="match status" value="1"/>
</dbReference>